<organism evidence="3 4">
    <name type="scientific">Streptomyces alboniger</name>
    <dbReference type="NCBI Taxonomy" id="132473"/>
    <lineage>
        <taxon>Bacteria</taxon>
        <taxon>Bacillati</taxon>
        <taxon>Actinomycetota</taxon>
        <taxon>Actinomycetes</taxon>
        <taxon>Kitasatosporales</taxon>
        <taxon>Streptomycetaceae</taxon>
        <taxon>Streptomyces</taxon>
        <taxon>Streptomyces aurantiacus group</taxon>
    </lineage>
</organism>
<dbReference type="KEGG" id="salw:CP975_22470"/>
<evidence type="ECO:0000259" key="2">
    <source>
        <dbReference type="Pfam" id="PF13400"/>
    </source>
</evidence>
<dbReference type="OrthoDB" id="4337756at2"/>
<gene>
    <name evidence="3" type="ORF">CP975_22470</name>
</gene>
<dbReference type="InterPro" id="IPR028087">
    <property type="entry name" value="Tad_N"/>
</dbReference>
<protein>
    <recommendedName>
        <fullName evidence="2">Putative Flp pilus-assembly TadG-like N-terminal domain-containing protein</fullName>
    </recommendedName>
</protein>
<feature type="domain" description="Putative Flp pilus-assembly TadG-like N-terminal" evidence="2">
    <location>
        <begin position="11"/>
        <end position="57"/>
    </location>
</feature>
<proteinExistence type="predicted"/>
<evidence type="ECO:0000313" key="3">
    <source>
        <dbReference type="EMBL" id="QEV19911.1"/>
    </source>
</evidence>
<keyword evidence="1" id="KW-1133">Transmembrane helix</keyword>
<dbReference type="EMBL" id="CP023695">
    <property type="protein sequence ID" value="QEV19911.1"/>
    <property type="molecule type" value="Genomic_DNA"/>
</dbReference>
<dbReference type="Proteomes" id="UP000326553">
    <property type="component" value="Chromosome"/>
</dbReference>
<dbReference type="RefSeq" id="WP_150477267.1">
    <property type="nucleotide sequence ID" value="NZ_CP023695.1"/>
</dbReference>
<keyword evidence="1" id="KW-0472">Membrane</keyword>
<dbReference type="Pfam" id="PF13400">
    <property type="entry name" value="Tad"/>
    <property type="match status" value="1"/>
</dbReference>
<evidence type="ECO:0000313" key="4">
    <source>
        <dbReference type="Proteomes" id="UP000326553"/>
    </source>
</evidence>
<accession>A0A5J6HNA1</accession>
<dbReference type="AlphaFoldDB" id="A0A5J6HNA1"/>
<evidence type="ECO:0000256" key="1">
    <source>
        <dbReference type="SAM" id="Phobius"/>
    </source>
</evidence>
<keyword evidence="1" id="KW-0812">Transmembrane</keyword>
<name>A0A5J6HNA1_STRAD</name>
<feature type="transmembrane region" description="Helical" evidence="1">
    <location>
        <begin position="16"/>
        <end position="35"/>
    </location>
</feature>
<sequence>MISHLSKSDRGQTLPIYVWLTGVLLFVAFAFFAFAQAASARNGAQSAADAAALAAAQEARDELMGGLELSIGGGDDWPDWLAGEKFTGEGARVAAETLAAENDSTVIGFGPAEVNGYPGFRAEIETTYTVGDSIIPGTESKHAKADATAIVKPRCGIDPSADPEKAVEFDCEGGESFEIDPDDFELDDLPDASVLFSVHLAD</sequence>
<keyword evidence="4" id="KW-1185">Reference proteome</keyword>
<reference evidence="3 4" key="1">
    <citation type="submission" date="2017-09" db="EMBL/GenBank/DDBJ databases">
        <authorList>
            <person name="Lee N."/>
            <person name="Cho B.-K."/>
        </authorList>
    </citation>
    <scope>NUCLEOTIDE SEQUENCE [LARGE SCALE GENOMIC DNA]</scope>
    <source>
        <strain evidence="3 4">ATCC 12461</strain>
    </source>
</reference>